<organism evidence="3">
    <name type="scientific">marine metagenome</name>
    <dbReference type="NCBI Taxonomy" id="408172"/>
    <lineage>
        <taxon>unclassified sequences</taxon>
        <taxon>metagenomes</taxon>
        <taxon>ecological metagenomes</taxon>
    </lineage>
</organism>
<dbReference type="Pfam" id="PF20604">
    <property type="entry name" value="DUF6798"/>
    <property type="match status" value="1"/>
</dbReference>
<keyword evidence="1" id="KW-1133">Transmembrane helix</keyword>
<keyword evidence="1" id="KW-0812">Transmembrane</keyword>
<sequence length="196" mass="22740">RFFADALNWHVFWLVLAGLISIELVGLLTQFWKRRRAENFTAGGIIFTTILTLLMLNSNKLDQILIKGQLTHYVNLPGKSPPSNWVDVGQWCKTHTSVETTFFVPPKTKGFRIHSRRGSVGDWKDGAPCVFSEHYAKTWWSRMGELSDYQSFNESRFQQLREKYGASLAVVRKEHQLNFPILYQNHEFAVYELGKQ</sequence>
<dbReference type="EMBL" id="UINC01227623">
    <property type="protein sequence ID" value="SVE58585.1"/>
    <property type="molecule type" value="Genomic_DNA"/>
</dbReference>
<dbReference type="AlphaFoldDB" id="A0A383EQR7"/>
<gene>
    <name evidence="3" type="ORF">METZ01_LOCUS511439</name>
</gene>
<dbReference type="InterPro" id="IPR046477">
    <property type="entry name" value="DUF6798"/>
</dbReference>
<evidence type="ECO:0000256" key="1">
    <source>
        <dbReference type="SAM" id="Phobius"/>
    </source>
</evidence>
<keyword evidence="1" id="KW-0472">Membrane</keyword>
<name>A0A383EQR7_9ZZZZ</name>
<feature type="non-terminal residue" evidence="3">
    <location>
        <position position="1"/>
    </location>
</feature>
<accession>A0A383EQR7</accession>
<feature type="transmembrane region" description="Helical" evidence="1">
    <location>
        <begin position="39"/>
        <end position="56"/>
    </location>
</feature>
<reference evidence="3" key="1">
    <citation type="submission" date="2018-05" db="EMBL/GenBank/DDBJ databases">
        <authorList>
            <person name="Lanie J.A."/>
            <person name="Ng W.-L."/>
            <person name="Kazmierczak K.M."/>
            <person name="Andrzejewski T.M."/>
            <person name="Davidsen T.M."/>
            <person name="Wayne K.J."/>
            <person name="Tettelin H."/>
            <person name="Glass J.I."/>
            <person name="Rusch D."/>
            <person name="Podicherti R."/>
            <person name="Tsui H.-C.T."/>
            <person name="Winkler M.E."/>
        </authorList>
    </citation>
    <scope>NUCLEOTIDE SEQUENCE</scope>
</reference>
<feature type="transmembrane region" description="Helical" evidence="1">
    <location>
        <begin position="12"/>
        <end position="32"/>
    </location>
</feature>
<protein>
    <recommendedName>
        <fullName evidence="2">DUF6798 domain-containing protein</fullName>
    </recommendedName>
</protein>
<evidence type="ECO:0000259" key="2">
    <source>
        <dbReference type="Pfam" id="PF20604"/>
    </source>
</evidence>
<feature type="domain" description="DUF6798" evidence="2">
    <location>
        <begin position="84"/>
        <end position="145"/>
    </location>
</feature>
<evidence type="ECO:0000313" key="3">
    <source>
        <dbReference type="EMBL" id="SVE58585.1"/>
    </source>
</evidence>
<proteinExistence type="predicted"/>